<dbReference type="AlphaFoldDB" id="A0A455T992"/>
<protein>
    <recommendedName>
        <fullName evidence="2">Peptidase C51 domain-containing protein</fullName>
    </recommendedName>
</protein>
<proteinExistence type="predicted"/>
<evidence type="ECO:0000256" key="1">
    <source>
        <dbReference type="SAM" id="MobiDB-lite"/>
    </source>
</evidence>
<dbReference type="Pfam" id="PF05257">
    <property type="entry name" value="CHAP"/>
    <property type="match status" value="1"/>
</dbReference>
<dbReference type="Gene3D" id="3.90.1720.10">
    <property type="entry name" value="endopeptidase domain like (from Nostoc punctiforme)"/>
    <property type="match status" value="1"/>
</dbReference>
<sequence length="152" mass="16348">MSPLPVATPTPTPPVSQTAAPEPSPGPAEGGGQAGVSGNVFPYGQCTWWANQRYFQLHGTYVPWRTQADAWQWVARAYEFHWHVSRDPVPGAIIVLQPGVEGAYALGHVAVVEKVLGQGRVLASTMNWGATPWKVQYVVYSAGPGVAFIYSS</sequence>
<feature type="domain" description="Peptidase C51" evidence="2">
    <location>
        <begin position="21"/>
        <end position="150"/>
    </location>
</feature>
<feature type="compositionally biased region" description="Pro residues" evidence="1">
    <location>
        <begin position="1"/>
        <end position="14"/>
    </location>
</feature>
<reference evidence="3" key="1">
    <citation type="submission" date="2018-12" db="EMBL/GenBank/DDBJ databases">
        <title>Novel natural products biosynthetic potential of the class Ktedonobacteria.</title>
        <authorList>
            <person name="Zheng Y."/>
            <person name="Saitou A."/>
            <person name="Wang C.M."/>
            <person name="Toyoda A."/>
            <person name="Minakuchi Y."/>
            <person name="Sekiguchi Y."/>
            <person name="Ueda K."/>
            <person name="Takano H."/>
            <person name="Sakai Y."/>
            <person name="Yokota A."/>
            <person name="Yabe S."/>
        </authorList>
    </citation>
    <scope>NUCLEOTIDE SEQUENCE</scope>
    <source>
        <strain evidence="3">A3-2</strain>
    </source>
</reference>
<dbReference type="InterPro" id="IPR007921">
    <property type="entry name" value="CHAP_dom"/>
</dbReference>
<dbReference type="SUPFAM" id="SSF54001">
    <property type="entry name" value="Cysteine proteinases"/>
    <property type="match status" value="1"/>
</dbReference>
<evidence type="ECO:0000259" key="2">
    <source>
        <dbReference type="PROSITE" id="PS50911"/>
    </source>
</evidence>
<dbReference type="InterPro" id="IPR038765">
    <property type="entry name" value="Papain-like_cys_pep_sf"/>
</dbReference>
<evidence type="ECO:0000313" key="3">
    <source>
        <dbReference type="EMBL" id="BBH96033.1"/>
    </source>
</evidence>
<dbReference type="EMBL" id="AP019377">
    <property type="protein sequence ID" value="BBH96033.1"/>
    <property type="molecule type" value="Genomic_DNA"/>
</dbReference>
<feature type="region of interest" description="Disordered" evidence="1">
    <location>
        <begin position="1"/>
        <end position="35"/>
    </location>
</feature>
<name>A0A455T992_9CHLR</name>
<accession>A0A455T992</accession>
<organism evidence="3">
    <name type="scientific">Thermogemmatispora argillosa</name>
    <dbReference type="NCBI Taxonomy" id="2045280"/>
    <lineage>
        <taxon>Bacteria</taxon>
        <taxon>Bacillati</taxon>
        <taxon>Chloroflexota</taxon>
        <taxon>Ktedonobacteria</taxon>
        <taxon>Thermogemmatisporales</taxon>
        <taxon>Thermogemmatisporaceae</taxon>
        <taxon>Thermogemmatispora</taxon>
    </lineage>
</organism>
<gene>
    <name evidence="3" type="ORF">KTA_42320</name>
</gene>
<dbReference type="PROSITE" id="PS50911">
    <property type="entry name" value="CHAP"/>
    <property type="match status" value="1"/>
</dbReference>